<dbReference type="EnsemblMetazoa" id="Aqu2.1.09941_001">
    <property type="protein sequence ID" value="Aqu2.1.09941_001"/>
    <property type="gene ID" value="Aqu2.1.09941"/>
</dbReference>
<evidence type="ECO:0000313" key="1">
    <source>
        <dbReference type="EnsemblMetazoa" id="Aqu2.1.09941_001"/>
    </source>
</evidence>
<dbReference type="AlphaFoldDB" id="A0A1X7T6R8"/>
<name>A0A1X7T6R8_AMPQE</name>
<accession>A0A1X7T6R8</accession>
<proteinExistence type="predicted"/>
<dbReference type="InParanoid" id="A0A1X7T6R8"/>
<organism evidence="1">
    <name type="scientific">Amphimedon queenslandica</name>
    <name type="common">Sponge</name>
    <dbReference type="NCBI Taxonomy" id="400682"/>
    <lineage>
        <taxon>Eukaryota</taxon>
        <taxon>Metazoa</taxon>
        <taxon>Porifera</taxon>
        <taxon>Demospongiae</taxon>
        <taxon>Heteroscleromorpha</taxon>
        <taxon>Haplosclerida</taxon>
        <taxon>Niphatidae</taxon>
        <taxon>Amphimedon</taxon>
    </lineage>
</organism>
<sequence>ALRNHQRSDCFLGNYCDSTVYKSHPLFSQYSPVLQLILYYDDVQVGNPLGSRAKKHKL</sequence>
<reference evidence="1" key="1">
    <citation type="submission" date="2017-05" db="UniProtKB">
        <authorList>
            <consortium name="EnsemblMetazoa"/>
        </authorList>
    </citation>
    <scope>IDENTIFICATION</scope>
</reference>
<protein>
    <submittedName>
        <fullName evidence="1">Uncharacterized protein</fullName>
    </submittedName>
</protein>